<feature type="compositionally biased region" description="Low complexity" evidence="1">
    <location>
        <begin position="111"/>
        <end position="121"/>
    </location>
</feature>
<sequence length="121" mass="10914">MIRSKLTTVTVIGALLAGSMSAFAQSSGTDAPVDKGGMPPYSEMNAGSADEKALPPGTIKGGNGGDANGSSTSPEKGSGAMSGGGSSGSGSGSGSGGSGSSGNSDGGTGSAGSDSAGAGGY</sequence>
<reference evidence="3 4" key="1">
    <citation type="journal article" date="2019" name="Environ. Microbiol.">
        <title>Species interactions and distinct microbial communities in high Arctic permafrost affected cryosols are associated with the CH4 and CO2 gas fluxes.</title>
        <authorList>
            <person name="Altshuler I."/>
            <person name="Hamel J."/>
            <person name="Turney S."/>
            <person name="Magnuson E."/>
            <person name="Levesque R."/>
            <person name="Greer C."/>
            <person name="Whyte L.G."/>
        </authorList>
    </citation>
    <scope>NUCLEOTIDE SEQUENCE [LARGE SCALE GENOMIC DNA]</scope>
    <source>
        <strain evidence="3 4">OWC5</strain>
    </source>
</reference>
<dbReference type="Proteomes" id="UP000320914">
    <property type="component" value="Unassembled WGS sequence"/>
</dbReference>
<name>A0A502ICN4_9PSED</name>
<organism evidence="3 4">
    <name type="scientific">Pseudomonas mandelii</name>
    <dbReference type="NCBI Taxonomy" id="75612"/>
    <lineage>
        <taxon>Bacteria</taxon>
        <taxon>Pseudomonadati</taxon>
        <taxon>Pseudomonadota</taxon>
        <taxon>Gammaproteobacteria</taxon>
        <taxon>Pseudomonadales</taxon>
        <taxon>Pseudomonadaceae</taxon>
        <taxon>Pseudomonas</taxon>
    </lineage>
</organism>
<evidence type="ECO:0000313" key="3">
    <source>
        <dbReference type="EMBL" id="TPG83462.1"/>
    </source>
</evidence>
<evidence type="ECO:0000256" key="1">
    <source>
        <dbReference type="SAM" id="MobiDB-lite"/>
    </source>
</evidence>
<evidence type="ECO:0000313" key="4">
    <source>
        <dbReference type="Proteomes" id="UP000320914"/>
    </source>
</evidence>
<dbReference type="EMBL" id="RCZA01000006">
    <property type="protein sequence ID" value="TPG83462.1"/>
    <property type="molecule type" value="Genomic_DNA"/>
</dbReference>
<accession>A0A502ICN4</accession>
<protein>
    <submittedName>
        <fullName evidence="3">Uncharacterized protein</fullName>
    </submittedName>
</protein>
<comment type="caution">
    <text evidence="3">The sequence shown here is derived from an EMBL/GenBank/DDBJ whole genome shotgun (WGS) entry which is preliminary data.</text>
</comment>
<evidence type="ECO:0000256" key="2">
    <source>
        <dbReference type="SAM" id="SignalP"/>
    </source>
</evidence>
<feature type="compositionally biased region" description="Gly residues" evidence="1">
    <location>
        <begin position="80"/>
        <end position="110"/>
    </location>
</feature>
<feature type="region of interest" description="Disordered" evidence="1">
    <location>
        <begin position="22"/>
        <end position="121"/>
    </location>
</feature>
<feature type="chain" id="PRO_5021428759" evidence="2">
    <location>
        <begin position="25"/>
        <end position="121"/>
    </location>
</feature>
<proteinExistence type="predicted"/>
<dbReference type="AlphaFoldDB" id="A0A502ICN4"/>
<feature type="signal peptide" evidence="2">
    <location>
        <begin position="1"/>
        <end position="24"/>
    </location>
</feature>
<gene>
    <name evidence="3" type="ORF">EAH74_16590</name>
</gene>
<keyword evidence="2" id="KW-0732">Signal</keyword>